<organism evidence="1 2">
    <name type="scientific">Giardia muris</name>
    <dbReference type="NCBI Taxonomy" id="5742"/>
    <lineage>
        <taxon>Eukaryota</taxon>
        <taxon>Metamonada</taxon>
        <taxon>Diplomonadida</taxon>
        <taxon>Hexamitidae</taxon>
        <taxon>Giardiinae</taxon>
        <taxon>Giardia</taxon>
    </lineage>
</organism>
<accession>A0A4Z1T2L7</accession>
<dbReference type="EMBL" id="VDLU01000001">
    <property type="protein sequence ID" value="TNJ29898.1"/>
    <property type="molecule type" value="Genomic_DNA"/>
</dbReference>
<protein>
    <submittedName>
        <fullName evidence="1">Uncharacterized protein</fullName>
    </submittedName>
</protein>
<comment type="caution">
    <text evidence="1">The sequence shown here is derived from an EMBL/GenBank/DDBJ whole genome shotgun (WGS) entry which is preliminary data.</text>
</comment>
<evidence type="ECO:0000313" key="2">
    <source>
        <dbReference type="Proteomes" id="UP000315496"/>
    </source>
</evidence>
<name>A0A4Z1T2L7_GIAMU</name>
<dbReference type="OrthoDB" id="10252230at2759"/>
<sequence>MNPSPKDVDALGTGILEGLDAARVIQCLIKGRDFETLDHLAKTAPRAVSIRISAALRSSRAYKQRHGVTKRGQYVFSPNDFAPPASSTTASDLPMLAYGIDLVRLNNAINHHRLGHGCIPCEALYTLFFCSGWTFVEFRGCFSRPFQAYMFSRLVESLERVHLSDEATAPAIRFTCQRIISYYNMLYSRIQAPIYRFGSIALGPPGTPPVSLAEVPYLRENLPSRPTGPLFPHELILRLLPPEEYTQALNDERSELYIFLLKCVDVDPLTVLQALHIINADMTFNYNFYYLHLSLIEDSYEGSESAQARHNLMRLLTHILDSGTYHNLINSRKLPLLTVLLLDVLQNVSLEMLSTNVVRQNDLPPKCLGINLMFADICIGMALTLPIRLVRRFHEYSHLLVDPDNLIANGPSYFTSCTSRAPDVPALKLEIIRSMCLTQQAFLERAILNQCRWTLSDLGLSQSDTGAFPFNTLVEKYHSYIINLLGRFDELPLVKGDSRFYGSYKNFSDEQRIDILQAFKDESIFHPSLIAGIYLVQFLKEQLGLIETSDDAYSTQLASSLMGSLESHPFFVTSTRVARDVTLSTGALMFADFMHIYTIVDVGDLRASIYMELANVLDTLRRLYRKVDSALPPTSVTHRSLQEYMSPRHRGVTTEPLREDDPRIDRSHMVGIQLVNNDNPCFAEAIFLLSGLIDNIEVTYILFILLDGALFFRTVSQLLISDNVFAAILIGLFRFKSQFHQLDLAIQRVNEISCYWFSNRQMVKYRSLLIEDNKLTVMPPIRTYGGFLAVTDGSAIEWQVHQVIARPLGELPVSASGERFLVAMTEPVVATICFIDYLIALETDQFQTSVIRLCQPSDIINELLPLRTVGVIAPPIYTTSYQVRTNTLTRRAIPTSIHPGREFVTSFEDLIITSTPEGWVDEASRQRLVRFAQVAFVERFEPFIFAILYMTKTTLQSGLCFRTATVAIHLWLHLNHVMTVCSFGSIITPARLQAYNRGMSLHQLRFLARHASLIIYTALKDKVAKYVSVIERFLKHALGENLYKQMCEYIDDTGSPSSLPQTSSSLSISSVSEVDDETPGITTDLSADFFSARCDAIMAHKDPAAVAEYCRTNFHSILKGSEHTFRFTFRYSRVFYKPVLDMCERKHFDQAEALELAASIIHYFIHRFVQRVSASSDLYPNRYRRNLRLYSYLKQCELAEQISIRLVQHMRLMLYDIIGRPE</sequence>
<gene>
    <name evidence="1" type="ORF">GMRT_10323</name>
</gene>
<dbReference type="Proteomes" id="UP000315496">
    <property type="component" value="Chromosome 1"/>
</dbReference>
<dbReference type="AlphaFoldDB" id="A0A4Z1T2L7"/>
<dbReference type="VEuPathDB" id="GiardiaDB:GMRT_10323"/>
<keyword evidence="2" id="KW-1185">Reference proteome</keyword>
<proteinExistence type="predicted"/>
<evidence type="ECO:0000313" key="1">
    <source>
        <dbReference type="EMBL" id="TNJ29898.1"/>
    </source>
</evidence>
<reference evidence="1 2" key="1">
    <citation type="submission" date="2019-05" db="EMBL/GenBank/DDBJ databases">
        <title>The compact genome of Giardia muris reveals important steps in the evolution of intestinal protozoan parasites.</title>
        <authorList>
            <person name="Xu F."/>
            <person name="Jimenez-Gonzalez A."/>
            <person name="Einarsson E."/>
            <person name="Astvaldsson A."/>
            <person name="Peirasmaki D."/>
            <person name="Eckmann L."/>
            <person name="Andersson J.O."/>
            <person name="Svard S.G."/>
            <person name="Jerlstrom-Hultqvist J."/>
        </authorList>
    </citation>
    <scope>NUCLEOTIDE SEQUENCE [LARGE SCALE GENOMIC DNA]</scope>
    <source>
        <strain evidence="1 2">Roberts-Thomson</strain>
    </source>
</reference>